<proteinExistence type="predicted"/>
<dbReference type="AlphaFoldDB" id="A0A2M7YM47"/>
<comment type="caution">
    <text evidence="1">The sequence shown here is derived from an EMBL/GenBank/DDBJ whole genome shotgun (WGS) entry which is preliminary data.</text>
</comment>
<accession>A0A2M7YM47</accession>
<organism evidence="1 2">
    <name type="scientific">Candidatus Portnoybacteria bacterium CG_4_9_14_3_um_filter_43_11</name>
    <dbReference type="NCBI Taxonomy" id="1974805"/>
    <lineage>
        <taxon>Bacteria</taxon>
        <taxon>Candidatus Portnoyibacteriota</taxon>
    </lineage>
</organism>
<dbReference type="Proteomes" id="UP000230941">
    <property type="component" value="Unassembled WGS sequence"/>
</dbReference>
<name>A0A2M7YM47_9BACT</name>
<sequence>MPNKLHFCGPDKNRDLFYYAQGLEVDGGLKLILKEFQTLYPYLDFIAQANKIRDAFDERVVEAYWLGNNLLENIEKNKLYYHLTDNLGLKKKLSRLLLRQVIDKIPLGAKPHHGFHVFNVWKRTGNLDIIHTLNSMDLCRISWGKIKKVDWPNLEVDSQPLALEKDKLKLGQSVNRSILAQISNAGFIDRPKIGDWVSFHWNFACEILNQRQVNNLKKYTKESIRLANA</sequence>
<reference evidence="2" key="1">
    <citation type="submission" date="2017-09" db="EMBL/GenBank/DDBJ databases">
        <title>Depth-based differentiation of microbial function through sediment-hosted aquifers and enrichment of novel symbionts in the deep terrestrial subsurface.</title>
        <authorList>
            <person name="Probst A.J."/>
            <person name="Ladd B."/>
            <person name="Jarett J.K."/>
            <person name="Geller-Mcgrath D.E."/>
            <person name="Sieber C.M.K."/>
            <person name="Emerson J.B."/>
            <person name="Anantharaman K."/>
            <person name="Thomas B.C."/>
            <person name="Malmstrom R."/>
            <person name="Stieglmeier M."/>
            <person name="Klingl A."/>
            <person name="Woyke T."/>
            <person name="Ryan C.M."/>
            <person name="Banfield J.F."/>
        </authorList>
    </citation>
    <scope>NUCLEOTIDE SEQUENCE [LARGE SCALE GENOMIC DNA]</scope>
</reference>
<dbReference type="EMBL" id="PFWG01000017">
    <property type="protein sequence ID" value="PJA64049.1"/>
    <property type="molecule type" value="Genomic_DNA"/>
</dbReference>
<evidence type="ECO:0000313" key="1">
    <source>
        <dbReference type="EMBL" id="PJA64049.1"/>
    </source>
</evidence>
<evidence type="ECO:0000313" key="2">
    <source>
        <dbReference type="Proteomes" id="UP000230941"/>
    </source>
</evidence>
<gene>
    <name evidence="1" type="ORF">CO160_00650</name>
</gene>
<dbReference type="Pfam" id="PF19927">
    <property type="entry name" value="DUF6390"/>
    <property type="match status" value="1"/>
</dbReference>
<protein>
    <submittedName>
        <fullName evidence="1">Uncharacterized protein</fullName>
    </submittedName>
</protein>
<dbReference type="InterPro" id="IPR045660">
    <property type="entry name" value="DUF6390"/>
</dbReference>